<keyword evidence="4 13" id="KW-0812">Transmembrane</keyword>
<keyword evidence="7 13" id="KW-0406">Ion transport</keyword>
<feature type="coiled-coil region" evidence="15">
    <location>
        <begin position="58"/>
        <end position="98"/>
    </location>
</feature>
<sequence>MPQIDQISEIFASQLFWLVLTFGLIYLVIGRGMLPKIEATVDARDKQIAGDLAAAEAARRTAEEIDEANRARAEANRAEALKVTQAAKESAAREAEQKVKAADVQGETKVATAEARIREATEAAMGDIETVAAEAAQEMVARLTGKTVSRDQADNAVKAALANG</sequence>
<dbReference type="GO" id="GO:0005886">
    <property type="term" value="C:plasma membrane"/>
    <property type="evidence" value="ECO:0007669"/>
    <property type="project" value="UniProtKB-SubCell"/>
</dbReference>
<accession>A0A2P7QEJ8</accession>
<name>A0A2P7QEJ8_9SPHN</name>
<evidence type="ECO:0000256" key="12">
    <source>
        <dbReference type="ARBA" id="ARBA00037847"/>
    </source>
</evidence>
<comment type="function">
    <text evidence="10 13">F(1)F(0) ATP synthase produces ATP from ADP in the presence of a proton or sodium gradient. F-type ATPases consist of two structural domains, F(1) containing the extramembraneous catalytic core and F(0) containing the membrane proton channel, linked together by a central stalk and a peripheral stalk. During catalysis, ATP synthesis in the catalytic domain of F(1) is coupled via a rotary mechanism of the central stalk subunits to proton translocation.</text>
</comment>
<dbReference type="InterPro" id="IPR050059">
    <property type="entry name" value="ATP_synthase_B_chain"/>
</dbReference>
<evidence type="ECO:0000256" key="15">
    <source>
        <dbReference type="SAM" id="Coils"/>
    </source>
</evidence>
<keyword evidence="2 13" id="KW-0813">Transport</keyword>
<evidence type="ECO:0000256" key="10">
    <source>
        <dbReference type="ARBA" id="ARBA00025198"/>
    </source>
</evidence>
<keyword evidence="5 13" id="KW-0375">Hydrogen ion transport</keyword>
<dbReference type="Proteomes" id="UP000241167">
    <property type="component" value="Unassembled WGS sequence"/>
</dbReference>
<dbReference type="InterPro" id="IPR002146">
    <property type="entry name" value="ATP_synth_b/b'su_bac/chlpt"/>
</dbReference>
<comment type="subcellular location">
    <subcellularLocation>
        <location evidence="13">Cell membrane</location>
        <topology evidence="13">Single-pass membrane protein</topology>
    </subcellularLocation>
    <subcellularLocation>
        <location evidence="12">Endomembrane system</location>
        <topology evidence="12">Single-pass membrane protein</topology>
    </subcellularLocation>
</comment>
<evidence type="ECO:0000256" key="11">
    <source>
        <dbReference type="ARBA" id="ARBA00025614"/>
    </source>
</evidence>
<keyword evidence="8 13" id="KW-0472">Membrane</keyword>
<dbReference type="GO" id="GO:0046961">
    <property type="term" value="F:proton-transporting ATPase activity, rotational mechanism"/>
    <property type="evidence" value="ECO:0007669"/>
    <property type="project" value="TreeGrafter"/>
</dbReference>
<gene>
    <name evidence="13" type="primary">atpF</name>
    <name evidence="17" type="ORF">C7I55_26315</name>
</gene>
<organism evidence="17 18">
    <name type="scientific">Allosphingosinicella deserti</name>
    <dbReference type="NCBI Taxonomy" id="2116704"/>
    <lineage>
        <taxon>Bacteria</taxon>
        <taxon>Pseudomonadati</taxon>
        <taxon>Pseudomonadota</taxon>
        <taxon>Alphaproteobacteria</taxon>
        <taxon>Sphingomonadales</taxon>
        <taxon>Sphingomonadaceae</taxon>
        <taxon>Allosphingosinicella</taxon>
    </lineage>
</organism>
<evidence type="ECO:0000256" key="13">
    <source>
        <dbReference type="HAMAP-Rule" id="MF_01398"/>
    </source>
</evidence>
<evidence type="ECO:0000256" key="4">
    <source>
        <dbReference type="ARBA" id="ARBA00022692"/>
    </source>
</evidence>
<reference evidence="17 18" key="1">
    <citation type="submission" date="2018-03" db="EMBL/GenBank/DDBJ databases">
        <title>The draft genome of Sphingosinicella sp. GL-C-18.</title>
        <authorList>
            <person name="Liu L."/>
            <person name="Li L."/>
            <person name="Liang L."/>
            <person name="Zhang X."/>
            <person name="Wang T."/>
        </authorList>
    </citation>
    <scope>NUCLEOTIDE SEQUENCE [LARGE SCALE GENOMIC DNA]</scope>
    <source>
        <strain evidence="17 18">GL-C-18</strain>
    </source>
</reference>
<feature type="transmembrane region" description="Helical" evidence="13">
    <location>
        <begin position="15"/>
        <end position="34"/>
    </location>
</feature>
<evidence type="ECO:0000256" key="3">
    <source>
        <dbReference type="ARBA" id="ARBA00022547"/>
    </source>
</evidence>
<keyword evidence="3 13" id="KW-0138">CF(0)</keyword>
<dbReference type="Pfam" id="PF00430">
    <property type="entry name" value="ATP-synt_B"/>
    <property type="match status" value="1"/>
</dbReference>
<comment type="subunit">
    <text evidence="13">F-type ATPases have 2 components, F(1) - the catalytic core - and F(0) - the membrane proton channel. F(1) has five subunits: alpha(3), beta(3), gamma(1), delta(1), epsilon(1). F(0) has three main subunits: a(1), b(2) and c(10-14). The alpha and beta chains form an alternating ring which encloses part of the gamma chain. F(1) is attached to F(0) by a central stalk formed by the gamma and epsilon chains, while a peripheral stalk is formed by the delta and b chains.</text>
</comment>
<evidence type="ECO:0000256" key="14">
    <source>
        <dbReference type="RuleBase" id="RU003848"/>
    </source>
</evidence>
<comment type="caution">
    <text evidence="17">The sequence shown here is derived from an EMBL/GenBank/DDBJ whole genome shotgun (WGS) entry which is preliminary data.</text>
</comment>
<evidence type="ECO:0000313" key="17">
    <source>
        <dbReference type="EMBL" id="PSJ36364.1"/>
    </source>
</evidence>
<evidence type="ECO:0000256" key="16">
    <source>
        <dbReference type="SAM" id="MobiDB-lite"/>
    </source>
</evidence>
<dbReference type="PANTHER" id="PTHR33445:SF1">
    <property type="entry name" value="ATP SYNTHASE SUBUNIT B"/>
    <property type="match status" value="1"/>
</dbReference>
<dbReference type="AlphaFoldDB" id="A0A2P7QEJ8"/>
<evidence type="ECO:0000256" key="1">
    <source>
        <dbReference type="ARBA" id="ARBA00005513"/>
    </source>
</evidence>
<dbReference type="GO" id="GO:0012505">
    <property type="term" value="C:endomembrane system"/>
    <property type="evidence" value="ECO:0007669"/>
    <property type="project" value="UniProtKB-SubCell"/>
</dbReference>
<protein>
    <recommendedName>
        <fullName evidence="13">ATP synthase subunit b</fullName>
    </recommendedName>
    <alternativeName>
        <fullName evidence="13">ATP synthase F(0) sector subunit b</fullName>
    </alternativeName>
    <alternativeName>
        <fullName evidence="13">ATPase subunit I</fullName>
    </alternativeName>
    <alternativeName>
        <fullName evidence="13">F-type ATPase subunit b</fullName>
        <shortName evidence="13">F-ATPase subunit b</shortName>
    </alternativeName>
</protein>
<dbReference type="GO" id="GO:0046933">
    <property type="term" value="F:proton-transporting ATP synthase activity, rotational mechanism"/>
    <property type="evidence" value="ECO:0007669"/>
    <property type="project" value="UniProtKB-UniRule"/>
</dbReference>
<evidence type="ECO:0000256" key="5">
    <source>
        <dbReference type="ARBA" id="ARBA00022781"/>
    </source>
</evidence>
<evidence type="ECO:0000256" key="6">
    <source>
        <dbReference type="ARBA" id="ARBA00022989"/>
    </source>
</evidence>
<dbReference type="EMBL" id="PXYI01000014">
    <property type="protein sequence ID" value="PSJ36364.1"/>
    <property type="molecule type" value="Genomic_DNA"/>
</dbReference>
<evidence type="ECO:0000256" key="2">
    <source>
        <dbReference type="ARBA" id="ARBA00022448"/>
    </source>
</evidence>
<dbReference type="RefSeq" id="WP_106516038.1">
    <property type="nucleotide sequence ID" value="NZ_PXYI01000014.1"/>
</dbReference>
<dbReference type="OrthoDB" id="9805716at2"/>
<feature type="region of interest" description="Disordered" evidence="16">
    <location>
        <begin position="145"/>
        <end position="164"/>
    </location>
</feature>
<evidence type="ECO:0000256" key="9">
    <source>
        <dbReference type="ARBA" id="ARBA00023310"/>
    </source>
</evidence>
<evidence type="ECO:0000256" key="7">
    <source>
        <dbReference type="ARBA" id="ARBA00023065"/>
    </source>
</evidence>
<dbReference type="GO" id="GO:0045259">
    <property type="term" value="C:proton-transporting ATP synthase complex"/>
    <property type="evidence" value="ECO:0007669"/>
    <property type="project" value="UniProtKB-KW"/>
</dbReference>
<dbReference type="PANTHER" id="PTHR33445">
    <property type="entry name" value="ATP SYNTHASE SUBUNIT B', CHLOROPLASTIC"/>
    <property type="match status" value="1"/>
</dbReference>
<comment type="similarity">
    <text evidence="1 13 14">Belongs to the ATPase B chain family.</text>
</comment>
<dbReference type="HAMAP" id="MF_01398">
    <property type="entry name" value="ATP_synth_b_bprime"/>
    <property type="match status" value="1"/>
</dbReference>
<evidence type="ECO:0000256" key="8">
    <source>
        <dbReference type="ARBA" id="ARBA00023136"/>
    </source>
</evidence>
<keyword evidence="9 13" id="KW-0066">ATP synthesis</keyword>
<keyword evidence="6 13" id="KW-1133">Transmembrane helix</keyword>
<keyword evidence="15" id="KW-0175">Coiled coil</keyword>
<keyword evidence="18" id="KW-1185">Reference proteome</keyword>
<keyword evidence="13" id="KW-1003">Cell membrane</keyword>
<comment type="function">
    <text evidence="11">Component of the F(0) channel, it forms part of the peripheral stalk, linking F(1) to F(0). The b'-subunit is a diverged and duplicated form of b found in plants and photosynthetic bacteria.</text>
</comment>
<proteinExistence type="inferred from homology"/>
<evidence type="ECO:0000313" key="18">
    <source>
        <dbReference type="Proteomes" id="UP000241167"/>
    </source>
</evidence>